<feature type="region of interest" description="Disordered" evidence="1">
    <location>
        <begin position="1978"/>
        <end position="2016"/>
    </location>
</feature>
<feature type="compositionally biased region" description="Polar residues" evidence="1">
    <location>
        <begin position="2125"/>
        <end position="2134"/>
    </location>
</feature>
<protein>
    <submittedName>
        <fullName evidence="3">Ciliogenesis and planar polarity effector 1</fullName>
    </submittedName>
</protein>
<feature type="compositionally biased region" description="Polar residues" evidence="1">
    <location>
        <begin position="2091"/>
        <end position="2102"/>
    </location>
</feature>
<name>A0ABM1UBZ6_MICOH</name>
<feature type="region of interest" description="Disordered" evidence="1">
    <location>
        <begin position="2073"/>
        <end position="2173"/>
    </location>
</feature>
<organism evidence="2 3">
    <name type="scientific">Microtus ochrogaster</name>
    <name type="common">Prairie vole</name>
    <dbReference type="NCBI Taxonomy" id="79684"/>
    <lineage>
        <taxon>Eukaryota</taxon>
        <taxon>Metazoa</taxon>
        <taxon>Chordata</taxon>
        <taxon>Craniata</taxon>
        <taxon>Vertebrata</taxon>
        <taxon>Euteleostomi</taxon>
        <taxon>Mammalia</taxon>
        <taxon>Eutheria</taxon>
        <taxon>Euarchontoglires</taxon>
        <taxon>Glires</taxon>
        <taxon>Rodentia</taxon>
        <taxon>Myomorpha</taxon>
        <taxon>Muroidea</taxon>
        <taxon>Cricetidae</taxon>
        <taxon>Arvicolinae</taxon>
        <taxon>Microtus</taxon>
    </lineage>
</organism>
<reference evidence="3" key="1">
    <citation type="submission" date="2025-08" db="UniProtKB">
        <authorList>
            <consortium name="RefSeq"/>
        </authorList>
    </citation>
    <scope>IDENTIFICATION</scope>
</reference>
<feature type="compositionally biased region" description="Basic and acidic residues" evidence="1">
    <location>
        <begin position="2104"/>
        <end position="2113"/>
    </location>
</feature>
<sequence length="3179" mass="356171">MEIRLEVLTSTSIKQKKPWPRVSWLGQENEAVFLLDEKFINEINLLSGRTKKKIPSLQPLLKDVFFLATSRNDMWLSGVLTTGELFLWNKDQDCLKMIQVTEKPKEVVKATVASSSRLYLYVAENGKRVLLITSSGCILLWEYLELKNILSSKSLPLVGQWSQIMPEEAVLLPSTQDKEAVVDAVFVRNELLGDCCLCSFTFYCGECLKLAFLVIQWSENVLTSVRSLPFRVHWAQQECVLCSLTPKCEAVKSRGALISAFSRDGLALAVTLNQKDPKATQVLFINTLNFVTLCGDLKGCSNKNPVVPAALIRSYWVGDISWTHDSLFLACVLKRGSLILLTCLGELLTLVTLGCSIEFGPAEFIPLHPLITYRPQQFTFQDSNNPVDSSASDSDPLRQRFSVKAHSRLPYLIISDGYMVTTLRFLDNQSPTALMRSLLIDSTQRLEKACQSMTLSKPKDKGLNLRSLDSLRSSLLKHQGKEGLVHGTVPRFLQAEETMKLSETTDVQDSEGEEANEVEQFPNNSFPFCNQRKDLRFSIIKEGRLEFASMFDTVHAKDDSKETDRAITELHCIQKKLLAAWTIGISKNVAEKNLMLNYTVLCLTHFFYILQFIKCPLPKFDLFVNKSVKHNAWVLCIFQLFHQCLSVHYWDMRYRQDIGHLIKLTSNTVKLLLTHQQKNGLFSEKLLACLSLLRMVAGHVNGVCSLQPEALLASAGERTAELDSLIVPICQASKESWSWNSSLNIYPQVTNLAQKLSHRLVALWRLLYKKTLWYQAQLSQRIPEGDRQLPENVTHEVSFVKTLLCHLQTNLQMAGDSLPQALELTPINGEECFLLGSYERSVHLWKKALQETQEKGGRRRSFLQSRYYLSLLYCHLYCYNLNDAQGLCDHLVRDILSWSQLPVKQSKDCSDSEFGVTRNVHPEAAVRVVQCMARFMAAYFTNEPLCILPPHSVNVLPPLHIKTEHSLRLIPLQHSKVASFVRDQNLSNVWTVEYALELLFIGGLIPEAVWLAHKLGDWKTSVSIGVAFQVFCKHGRNFVRSKEKGMDLPLNMIPAQIFQEKLQCFLGQPISLEAKNEKGSKYKQFTDPIEEEDANLLFGSVQEVLKASVMADADIVSGTLQLLMDSAKDFSKKLWGLVPVDLYLPAPPLYCPQPAVLSEEHGDNLLLKAEKDNRQKLSGILQRVLLLFRAARCSFSVAQWYILQLRWARKVMQKIRVKGSLPLLGSFPESLLNYCKGGIAFFRPGAAGDHKLDEVSTKALGCFRELCALCWMLHVRDKLSYSCRQYQKARENVKVEKDLKVEFDSCVVEHCFRALEWAYRMLPFSRFFNMEELIQDIILSLIGELPPIKKVAEIFVKAFPNPEAIRVPLREKYHSLQQRLRHGVVKGPQTEELMSVVMRSVLKVRVKALKRVQRNIGASEMNVWEPDEEEKLDAAPASDRFSLGTSLSRSTLTEQGSSLVHSDADTFSETLSFEERTWMHFYQRHAPSHGELTLVGKPSDEKKACHQKEGSQRKDNHEPLGKIALPTVGVWEFERDDDEYINFLELFLSYVLERDLCSSDPGIPFLTSFSGHLREHELNSLLFDVHTTLKQRQSKTRSENVYRAGSCFAVIPESHECEKLFSLNSTCAQNLECQALSSPELVNQSASTSENPLSEVVKNERKVGLFGLKQKPVYRIQGDKRGNPLMQRPSTHSFWIPKSTQNGGFRFRAFQSSAASLQEGLPLPLENIFGQVGRLVEWMVRWSDRRLLCDSGVAQSSCKYSPVIRVKTSTAAILTSLWLLEQPYCAAYKTKNSIIKVPESHYPESQVAAEEEGNANVNSPVAVAAQAGAEERSEQHECCQSIQNRMPAEAENPEVKGIEDEIITVTHETEKEFVGVDGNHAEVETFTHDEADILISDCDEGPVGGLRGSSAAICMPASQLLLEHNTEEAQCPRKEPLETNVDTKLTEQKGVIEALSNSEHTIPHSLCIDANSEVSSAQISELEERSSSAPLLMSSGAHGASQTPVPTPQEPQRHEHRVHLPDSSDSVRQMLQEEMFKLVQLQQINFLSLMQIVGPSVANLPDIHRLLQQVHPVHGGESPASKPTRSGCASEVNSRQRFSTHPESVGECRREPGENSPADHAGVSQPDQDSNGSAENIAHGSIPLCQLDGQPKMRGETGASRSLEPTSFSRTPAGDTGLQLLFTPAAVQRAPQLIPPARAVTPGSGFPLLHFQPKREFKPLSLPLGRIPEVTLRPQAQPKEAWGLSDSCQPPLSQRIVQPTSPCHSNPSHYSVEAMNKADAVLRDTPQHANLDQYVGQHLTPRQASSVFIKQESVFDVKAGLPEIAPQNSFGLPLLHLQFKPPCIFSSQSRLPSVPTKCDPERKQNPQLSLLHSCLPPENTYKKPQLIPLENLMAFKRSQQKLAHNVFEQGDSGHLQLLKVNTEPSKITQGKKRRSRRAERELQEGRAQKPRGKPSVSFRPEESLISNGSEVITEPKEQLGHGDSQPLEKFDIPFEMLEDDVHTSAGLHFMASVRKKVVGSQDASTNTDPDKEGTSQEVGSERGKNQQVISATSGHEPLNVPQLLIPDVCLNVRLPTGIPEKPLSPSPPHLARHTYIDVIDIEAEDLLGLPASEEPSDDNVLQPQSCPPEGPLSAELHCMAASVVNAVPPHAFESQGLISEPAKGTESSLDEKNLKANVVDVKEPGILSVIPSDRQQDRDLLEPNFQFKEQSSKLDSGEQSLLWTLLQDVPTACPTPSPAARHIPNQAAQKLEHLTAKLQKMDEQLLTVQTIVENIEQDFPAPEVLNLHWEKVGRVDHKELSSGPGIEKPLASKAVSISEEGLFWVPGLVLKPGFEKSFIDNKLIPEILFASVSEDQLQVTGLTDVADIIDDLITKSGVSSEELGLTEKQARSISRIQHPSGRCPQRTEKERREIKIWMKRKRKERMAEYLSQLAEKRGQERNPFCPRNSPFYMTSRQIRQRQKMKHEKDRLLLSDHYSQRLSQAYRLMNELLSDSVQLTAPEGKPLPGRSPTAQHGRQQRCSSPRRENPHGQTFLINRPGGGRHISSHLQKGKPLGQLQGSSRRWQGSNTPCWSLQHTKSHGAVGVPPPVEQGYMEYEREETVVSPWTLPSEIHRILHDRPLLQDMSPTEEEEPDLSFLAGGVDSVSESTGSILSKLDWRAIEDMVASVEDKNANVHWV</sequence>
<feature type="region of interest" description="Disordered" evidence="1">
    <location>
        <begin position="2518"/>
        <end position="2555"/>
    </location>
</feature>
<keyword evidence="2" id="KW-1185">Reference proteome</keyword>
<evidence type="ECO:0000313" key="2">
    <source>
        <dbReference type="Proteomes" id="UP000694915"/>
    </source>
</evidence>
<dbReference type="RefSeq" id="XP_026639508.1">
    <property type="nucleotide sequence ID" value="XM_026783707.1"/>
</dbReference>
<evidence type="ECO:0000313" key="3">
    <source>
        <dbReference type="RefSeq" id="XP_026639508.1"/>
    </source>
</evidence>
<dbReference type="PANTHER" id="PTHR14492">
    <property type="entry name" value="JBTS17"/>
    <property type="match status" value="1"/>
</dbReference>
<accession>A0ABM1UBZ6</accession>
<feature type="compositionally biased region" description="Basic and acidic residues" evidence="1">
    <location>
        <begin position="2528"/>
        <end position="2544"/>
    </location>
</feature>
<gene>
    <name evidence="3" type="primary">Cplane1</name>
</gene>
<feature type="compositionally biased region" description="Polar residues" evidence="1">
    <location>
        <begin position="2159"/>
        <end position="2170"/>
    </location>
</feature>
<dbReference type="InterPro" id="IPR028236">
    <property type="entry name" value="CPLANE1"/>
</dbReference>
<dbReference type="GeneID" id="101990434"/>
<dbReference type="Proteomes" id="UP000694915">
    <property type="component" value="Chromosome 19"/>
</dbReference>
<feature type="compositionally biased region" description="Polar residues" evidence="1">
    <location>
        <begin position="3058"/>
        <end position="3068"/>
    </location>
</feature>
<feature type="compositionally biased region" description="Basic and acidic residues" evidence="1">
    <location>
        <begin position="2473"/>
        <end position="2487"/>
    </location>
</feature>
<feature type="region of interest" description="Disordered" evidence="1">
    <location>
        <begin position="2999"/>
        <end position="3068"/>
    </location>
</feature>
<evidence type="ECO:0000256" key="1">
    <source>
        <dbReference type="SAM" id="MobiDB-lite"/>
    </source>
</evidence>
<dbReference type="Pfam" id="PF15392">
    <property type="entry name" value="Joubert"/>
    <property type="match status" value="1"/>
</dbReference>
<proteinExistence type="predicted"/>
<feature type="region of interest" description="Disordered" evidence="1">
    <location>
        <begin position="2421"/>
        <end position="2487"/>
    </location>
</feature>
<dbReference type="PANTHER" id="PTHR14492:SF4">
    <property type="entry name" value="CILIOGENESIS AND PLANAR POLARITY EFFECTOR 1"/>
    <property type="match status" value="1"/>
</dbReference>
<feature type="compositionally biased region" description="Basic and acidic residues" evidence="1">
    <location>
        <begin position="2438"/>
        <end position="2447"/>
    </location>
</feature>
<feature type="compositionally biased region" description="Polar residues" evidence="1">
    <location>
        <begin position="3011"/>
        <end position="3022"/>
    </location>
</feature>